<dbReference type="GeneID" id="94838378"/>
<protein>
    <submittedName>
        <fullName evidence="2">Uncharacterized protein</fullName>
    </submittedName>
</protein>
<gene>
    <name evidence="2" type="ORF">TRFO_24301</name>
</gene>
<dbReference type="EMBL" id="MLAK01000695">
    <property type="protein sequence ID" value="OHT07477.1"/>
    <property type="molecule type" value="Genomic_DNA"/>
</dbReference>
<dbReference type="VEuPathDB" id="TrichDB:TRFO_24301"/>
<evidence type="ECO:0000256" key="1">
    <source>
        <dbReference type="SAM" id="Coils"/>
    </source>
</evidence>
<evidence type="ECO:0000313" key="2">
    <source>
        <dbReference type="EMBL" id="OHT07477.1"/>
    </source>
</evidence>
<organism evidence="2 3">
    <name type="scientific">Tritrichomonas foetus</name>
    <dbReference type="NCBI Taxonomy" id="1144522"/>
    <lineage>
        <taxon>Eukaryota</taxon>
        <taxon>Metamonada</taxon>
        <taxon>Parabasalia</taxon>
        <taxon>Tritrichomonadida</taxon>
        <taxon>Tritrichomonadidae</taxon>
        <taxon>Tritrichomonas</taxon>
    </lineage>
</organism>
<comment type="caution">
    <text evidence="2">The sequence shown here is derived from an EMBL/GenBank/DDBJ whole genome shotgun (WGS) entry which is preliminary data.</text>
</comment>
<keyword evidence="3" id="KW-1185">Reference proteome</keyword>
<keyword evidence="1" id="KW-0175">Coiled coil</keyword>
<name>A0A1J4KDE1_9EUKA</name>
<dbReference type="RefSeq" id="XP_068360613.1">
    <property type="nucleotide sequence ID" value="XM_068503674.1"/>
</dbReference>
<dbReference type="Proteomes" id="UP000179807">
    <property type="component" value="Unassembled WGS sequence"/>
</dbReference>
<accession>A0A1J4KDE1</accession>
<dbReference type="AlphaFoldDB" id="A0A1J4KDE1"/>
<feature type="coiled-coil region" evidence="1">
    <location>
        <begin position="86"/>
        <end position="258"/>
    </location>
</feature>
<reference evidence="2" key="1">
    <citation type="submission" date="2016-10" db="EMBL/GenBank/DDBJ databases">
        <authorList>
            <person name="Benchimol M."/>
            <person name="Almeida L.G."/>
            <person name="Vasconcelos A.T."/>
            <person name="Perreira-Neves A."/>
            <person name="Rosa I.A."/>
            <person name="Tasca T."/>
            <person name="Bogo M.R."/>
            <person name="de Souza W."/>
        </authorList>
    </citation>
    <scope>NUCLEOTIDE SEQUENCE [LARGE SCALE GENOMIC DNA]</scope>
    <source>
        <strain evidence="2">K</strain>
    </source>
</reference>
<evidence type="ECO:0000313" key="3">
    <source>
        <dbReference type="Proteomes" id="UP000179807"/>
    </source>
</evidence>
<proteinExistence type="predicted"/>
<sequence length="271" mass="31737">MICFGKIEVEFGFSFLCTFKISKMTSLESRAIQRYQRENEEQLETIRKICAALNQPQLAEMIANRQYEFTASHRIRFLNATPGVDNSRNEELLRKIAELEEELERKKNNYNTLEKQIADYLHNAKEFEDLLEKNEREKAELLKLFQQTSNSNINASLTLEELEDKVSVMKQERDKLKAEAQDAKVKCEKLKEQLQTSHNYAKELQQQLFVVKARLSTDSPMIKYRNNEETIENLEKQLERAKQKIKSLADDNEMLKKAMIDSTDDDLNVSD</sequence>